<evidence type="ECO:0000313" key="3">
    <source>
        <dbReference type="Proteomes" id="UP000637383"/>
    </source>
</evidence>
<dbReference type="RefSeq" id="WP_190959078.1">
    <property type="nucleotide sequence ID" value="NZ_JACJTU010000052.1"/>
</dbReference>
<dbReference type="Gene3D" id="2.160.20.80">
    <property type="entry name" value="E3 ubiquitin-protein ligase SopA"/>
    <property type="match status" value="2"/>
</dbReference>
<sequence length="561" mass="60741">MVNKKHYVRLKEGVEAWNNWRDKNLNINLDLIGAYLIGAYLSEANLSNANLNGADLSQANLSQANLTLAYLIGANLSQANLGGANLRVADLTQANLGGANLTQADLIGANLSGANLSQANLHGANLSEADLSQADLNGANLSQANLSGLDLSGLDLSGLDLSGANLRQANLHGANLTQANLRGANLTGAILTEANLTKADLSQTDLSGANLSRLDLSEANLSGANLSRLDLSGLDLSGADISEANLSKTQALGTNFTNAKFTGACLEDWNINSATKLDNIDCQYVYLKNDNQERRPSSGEFAPGEFTKLFQKALNTIDLIFRNGVDWEAFAYSFRKIQVENADEELAIQSIENKGDGVVVIRVNVSASVDKPKIHSDFLQGYEFAHKVLEERYKAEISSKDLQIIHYGEQVQRQQENINNLFYLLNQQQTVQKAMAQNSGKVSNNNFYNPQFGGAFIDAQAVNAQEIHGNITNYTSDQKQNLAEAAAEIQKLLKQLEETNPTATEAEKVAYVNDETTPSFKRRVVGAFQAGGETAIDEFILENKYLKVAKAVIKAWLQPGS</sequence>
<dbReference type="InterPro" id="IPR051082">
    <property type="entry name" value="Pentapeptide-BTB/POZ_domain"/>
</dbReference>
<dbReference type="PANTHER" id="PTHR14136">
    <property type="entry name" value="BTB_POZ DOMAIN-CONTAINING PROTEIN KCTD9"/>
    <property type="match status" value="1"/>
</dbReference>
<proteinExistence type="predicted"/>
<name>A0ABR8KHK6_9NOSO</name>
<protein>
    <submittedName>
        <fullName evidence="2">Pentapeptide repeat-containing protein</fullName>
    </submittedName>
</protein>
<dbReference type="SUPFAM" id="SSF141571">
    <property type="entry name" value="Pentapeptide repeat-like"/>
    <property type="match status" value="2"/>
</dbReference>
<keyword evidence="1" id="KW-0175">Coiled coil</keyword>
<dbReference type="EMBL" id="JACJTU010000052">
    <property type="protein sequence ID" value="MBD2738550.1"/>
    <property type="molecule type" value="Genomic_DNA"/>
</dbReference>
<keyword evidence="3" id="KW-1185">Reference proteome</keyword>
<accession>A0ABR8KHK6</accession>
<organism evidence="2 3">
    <name type="scientific">Nostoc paludosum FACHB-159</name>
    <dbReference type="NCBI Taxonomy" id="2692908"/>
    <lineage>
        <taxon>Bacteria</taxon>
        <taxon>Bacillati</taxon>
        <taxon>Cyanobacteriota</taxon>
        <taxon>Cyanophyceae</taxon>
        <taxon>Nostocales</taxon>
        <taxon>Nostocaceae</taxon>
        <taxon>Nostoc</taxon>
    </lineage>
</organism>
<dbReference type="InterPro" id="IPR001646">
    <property type="entry name" value="5peptide_repeat"/>
</dbReference>
<reference evidence="2 3" key="1">
    <citation type="journal article" date="2020" name="ISME J.">
        <title>Comparative genomics reveals insights into cyanobacterial evolution and habitat adaptation.</title>
        <authorList>
            <person name="Chen M.Y."/>
            <person name="Teng W.K."/>
            <person name="Zhao L."/>
            <person name="Hu C.X."/>
            <person name="Zhou Y.K."/>
            <person name="Han B.P."/>
            <person name="Song L.R."/>
            <person name="Shu W.S."/>
        </authorList>
    </citation>
    <scope>NUCLEOTIDE SEQUENCE [LARGE SCALE GENOMIC DNA]</scope>
    <source>
        <strain evidence="2 3">FACHB-159</strain>
    </source>
</reference>
<dbReference type="PANTHER" id="PTHR14136:SF17">
    <property type="entry name" value="BTB_POZ DOMAIN-CONTAINING PROTEIN KCTD9"/>
    <property type="match status" value="1"/>
</dbReference>
<gene>
    <name evidence="2" type="ORF">H6H03_32520</name>
</gene>
<evidence type="ECO:0000313" key="2">
    <source>
        <dbReference type="EMBL" id="MBD2738550.1"/>
    </source>
</evidence>
<feature type="coiled-coil region" evidence="1">
    <location>
        <begin position="475"/>
        <end position="506"/>
    </location>
</feature>
<comment type="caution">
    <text evidence="2">The sequence shown here is derived from an EMBL/GenBank/DDBJ whole genome shotgun (WGS) entry which is preliminary data.</text>
</comment>
<dbReference type="Proteomes" id="UP000637383">
    <property type="component" value="Unassembled WGS sequence"/>
</dbReference>
<evidence type="ECO:0000256" key="1">
    <source>
        <dbReference type="SAM" id="Coils"/>
    </source>
</evidence>
<dbReference type="Pfam" id="PF00805">
    <property type="entry name" value="Pentapeptide"/>
    <property type="match status" value="4"/>
</dbReference>